<comment type="caution">
    <text evidence="4">The sequence shown here is derived from an EMBL/GenBank/DDBJ whole genome shotgun (WGS) entry which is preliminary data.</text>
</comment>
<dbReference type="PROSITE" id="PS50112">
    <property type="entry name" value="PAS"/>
    <property type="match status" value="1"/>
</dbReference>
<evidence type="ECO:0000259" key="2">
    <source>
        <dbReference type="PROSITE" id="PS50112"/>
    </source>
</evidence>
<dbReference type="InterPro" id="IPR000700">
    <property type="entry name" value="PAS-assoc_C"/>
</dbReference>
<dbReference type="InterPro" id="IPR000014">
    <property type="entry name" value="PAS"/>
</dbReference>
<evidence type="ECO:0000259" key="3">
    <source>
        <dbReference type="PROSITE" id="PS50113"/>
    </source>
</evidence>
<dbReference type="Gene3D" id="3.30.450.20">
    <property type="entry name" value="PAS domain"/>
    <property type="match status" value="3"/>
</dbReference>
<dbReference type="InterPro" id="IPR013655">
    <property type="entry name" value="PAS_fold_3"/>
</dbReference>
<dbReference type="RefSeq" id="WP_277535969.1">
    <property type="nucleotide sequence ID" value="NZ_JAPDIA010000008.1"/>
</dbReference>
<reference evidence="4" key="1">
    <citation type="submission" date="2022-10" db="EMBL/GenBank/DDBJ databases">
        <title>Comparative genomic analysis of Cohnella hashimotonis sp. nov., isolated from the International Space Station.</title>
        <authorList>
            <person name="Simpson A."/>
            <person name="Venkateswaran K."/>
        </authorList>
    </citation>
    <scope>NUCLEOTIDE SEQUENCE</scope>
    <source>
        <strain evidence="4">DSM 28161</strain>
    </source>
</reference>
<keyword evidence="5" id="KW-1185">Reference proteome</keyword>
<dbReference type="SMART" id="SM00091">
    <property type="entry name" value="PAS"/>
    <property type="match status" value="2"/>
</dbReference>
<dbReference type="PANTHER" id="PTHR44757:SF2">
    <property type="entry name" value="BIOFILM ARCHITECTURE MAINTENANCE PROTEIN MBAA"/>
    <property type="match status" value="1"/>
</dbReference>
<dbReference type="PROSITE" id="PS50113">
    <property type="entry name" value="PAC"/>
    <property type="match status" value="1"/>
</dbReference>
<evidence type="ECO:0000313" key="5">
    <source>
        <dbReference type="Proteomes" id="UP001153404"/>
    </source>
</evidence>
<organism evidence="4 5">
    <name type="scientific">Cohnella rhizosphaerae</name>
    <dbReference type="NCBI Taxonomy" id="1457232"/>
    <lineage>
        <taxon>Bacteria</taxon>
        <taxon>Bacillati</taxon>
        <taxon>Bacillota</taxon>
        <taxon>Bacilli</taxon>
        <taxon>Bacillales</taxon>
        <taxon>Paenibacillaceae</taxon>
        <taxon>Cohnella</taxon>
    </lineage>
</organism>
<dbReference type="CDD" id="cd00130">
    <property type="entry name" value="PAS"/>
    <property type="match status" value="2"/>
</dbReference>
<dbReference type="InterPro" id="IPR035965">
    <property type="entry name" value="PAS-like_dom_sf"/>
</dbReference>
<dbReference type="Proteomes" id="UP001153404">
    <property type="component" value="Unassembled WGS sequence"/>
</dbReference>
<dbReference type="Pfam" id="PF08447">
    <property type="entry name" value="PAS_3"/>
    <property type="match status" value="1"/>
</dbReference>
<dbReference type="EMBL" id="JAPDIA010000008">
    <property type="protein sequence ID" value="MDG0812587.1"/>
    <property type="molecule type" value="Genomic_DNA"/>
</dbReference>
<dbReference type="Pfam" id="PF13426">
    <property type="entry name" value="PAS_9"/>
    <property type="match status" value="1"/>
</dbReference>
<sequence>MRKGLTRCRACRSPCSARGEQWFNLSRHGIGIANAAGRWIAVNEAMASLLGYEENALLEMPVEALFASAGQPEAERRAASETGGSNVFGVTLKDSGGRPVRFDAAAATIPAETEGERLTIWQFYAAMDQNRTEDELEALRERQRIIGENIVDLYYICDCEGRILEASPNAHALLGYRQDELVGSDERILFDPADLQRYQSQCPRTHTIKEYRLRHKDGKSLWFEAGVKPLAGKSGNPFKLFVGREITARKKHESMSAEAERIAAIGSWEWETASGRFSHSANLARIYENASDRPPGEALTLSTLVAADDRQDFEAMTKEAANGGEISFETRLPMKNASFKYLHVRGDRRLFGSGGKRPGSSVPFRILPIASWWSLSCKKASNAIRRSKNTITTPSSPSTWKDASSMPIKSPRT</sequence>
<dbReference type="SUPFAM" id="SSF55785">
    <property type="entry name" value="PYP-like sensor domain (PAS domain)"/>
    <property type="match status" value="2"/>
</dbReference>
<gene>
    <name evidence="4" type="ORF">OMP40_27080</name>
</gene>
<dbReference type="AlphaFoldDB" id="A0A9X4L346"/>
<evidence type="ECO:0000313" key="4">
    <source>
        <dbReference type="EMBL" id="MDG0812587.1"/>
    </source>
</evidence>
<accession>A0A9X4L346</accession>
<feature type="domain" description="PAS" evidence="2">
    <location>
        <begin position="139"/>
        <end position="211"/>
    </location>
</feature>
<feature type="region of interest" description="Disordered" evidence="1">
    <location>
        <begin position="386"/>
        <end position="413"/>
    </location>
</feature>
<name>A0A9X4L346_9BACL</name>
<proteinExistence type="predicted"/>
<feature type="compositionally biased region" description="Polar residues" evidence="1">
    <location>
        <begin position="389"/>
        <end position="402"/>
    </location>
</feature>
<dbReference type="PANTHER" id="PTHR44757">
    <property type="entry name" value="DIGUANYLATE CYCLASE DGCP"/>
    <property type="match status" value="1"/>
</dbReference>
<dbReference type="NCBIfam" id="TIGR00229">
    <property type="entry name" value="sensory_box"/>
    <property type="match status" value="1"/>
</dbReference>
<evidence type="ECO:0000256" key="1">
    <source>
        <dbReference type="SAM" id="MobiDB-lite"/>
    </source>
</evidence>
<feature type="domain" description="PAC" evidence="3">
    <location>
        <begin position="207"/>
        <end position="258"/>
    </location>
</feature>
<dbReference type="InterPro" id="IPR052155">
    <property type="entry name" value="Biofilm_reg_signaling"/>
</dbReference>
<protein>
    <submittedName>
        <fullName evidence="4">PAS domain-containing protein</fullName>
    </submittedName>
</protein>